<dbReference type="InterPro" id="IPR052927">
    <property type="entry name" value="DCC_oxidoreductase"/>
</dbReference>
<dbReference type="InterPro" id="IPR007263">
    <property type="entry name" value="DCC1-like"/>
</dbReference>
<sequence length="140" mass="16024">MPDQPQIADAAAAVVLFDGVCNLCNGAVQFILRRDPQGVFRFASLQSEIGQELLRQHHLPEHSLGTIVLIEHGRAYTYSTAALRIARRLHGAWKASYAAILIPAAWRDAAYRYIARNRYRWFGRSEQCMLPKPEHRHRFL</sequence>
<dbReference type="PANTHER" id="PTHR33639:SF2">
    <property type="entry name" value="DUF393 DOMAIN-CONTAINING PROTEIN"/>
    <property type="match status" value="1"/>
</dbReference>
<gene>
    <name evidence="1" type="ORF">ACFPOG_28740</name>
</gene>
<evidence type="ECO:0000313" key="1">
    <source>
        <dbReference type="EMBL" id="MFC5452201.1"/>
    </source>
</evidence>
<proteinExistence type="predicted"/>
<dbReference type="Pfam" id="PF04134">
    <property type="entry name" value="DCC1-like"/>
    <property type="match status" value="1"/>
</dbReference>
<dbReference type="EMBL" id="JBHSMJ010000042">
    <property type="protein sequence ID" value="MFC5452201.1"/>
    <property type="molecule type" value="Genomic_DNA"/>
</dbReference>
<evidence type="ECO:0000313" key="2">
    <source>
        <dbReference type="Proteomes" id="UP001596044"/>
    </source>
</evidence>
<reference evidence="2" key="1">
    <citation type="journal article" date="2019" name="Int. J. Syst. Evol. Microbiol.">
        <title>The Global Catalogue of Microorganisms (GCM) 10K type strain sequencing project: providing services to taxonomists for standard genome sequencing and annotation.</title>
        <authorList>
            <consortium name="The Broad Institute Genomics Platform"/>
            <consortium name="The Broad Institute Genome Sequencing Center for Infectious Disease"/>
            <person name="Wu L."/>
            <person name="Ma J."/>
        </authorList>
    </citation>
    <scope>NUCLEOTIDE SEQUENCE [LARGE SCALE GENOMIC DNA]</scope>
    <source>
        <strain evidence="2">KACC 11904</strain>
    </source>
</reference>
<protein>
    <submittedName>
        <fullName evidence="1">Thiol-disulfide oxidoreductase DCC family protein</fullName>
    </submittedName>
</protein>
<dbReference type="Proteomes" id="UP001596044">
    <property type="component" value="Unassembled WGS sequence"/>
</dbReference>
<dbReference type="PANTHER" id="PTHR33639">
    <property type="entry name" value="THIOL-DISULFIDE OXIDOREDUCTASE DCC"/>
    <property type="match status" value="1"/>
</dbReference>
<comment type="caution">
    <text evidence="1">The sequence shown here is derived from an EMBL/GenBank/DDBJ whole genome shotgun (WGS) entry which is preliminary data.</text>
</comment>
<dbReference type="RefSeq" id="WP_270877683.1">
    <property type="nucleotide sequence ID" value="NZ_JAQFVF010000005.1"/>
</dbReference>
<accession>A0ABW0KGS0</accession>
<organism evidence="1 2">
    <name type="scientific">Paenibacillus aestuarii</name>
    <dbReference type="NCBI Taxonomy" id="516965"/>
    <lineage>
        <taxon>Bacteria</taxon>
        <taxon>Bacillati</taxon>
        <taxon>Bacillota</taxon>
        <taxon>Bacilli</taxon>
        <taxon>Bacillales</taxon>
        <taxon>Paenibacillaceae</taxon>
        <taxon>Paenibacillus</taxon>
    </lineage>
</organism>
<keyword evidence="2" id="KW-1185">Reference proteome</keyword>
<name>A0ABW0KGS0_9BACL</name>